<gene>
    <name evidence="4" type="primary">LOC127750419</name>
</gene>
<feature type="transmembrane region" description="Helical" evidence="2">
    <location>
        <begin position="79"/>
        <end position="104"/>
    </location>
</feature>
<dbReference type="GO" id="GO:0007411">
    <property type="term" value="P:axon guidance"/>
    <property type="evidence" value="ECO:0007669"/>
    <property type="project" value="InterPro"/>
</dbReference>
<feature type="region of interest" description="Disordered" evidence="1">
    <location>
        <begin position="1"/>
        <end position="36"/>
    </location>
</feature>
<keyword evidence="2" id="KW-0812">Transmembrane</keyword>
<evidence type="ECO:0000256" key="2">
    <source>
        <dbReference type="SAM" id="Phobius"/>
    </source>
</evidence>
<protein>
    <submittedName>
        <fullName evidence="4">Protein commissureless 2 homolog</fullName>
    </submittedName>
</protein>
<evidence type="ECO:0000313" key="4">
    <source>
        <dbReference type="RefSeq" id="XP_052128050.1"/>
    </source>
</evidence>
<accession>A0A9C6X2S1</accession>
<evidence type="ECO:0000313" key="3">
    <source>
        <dbReference type="Proteomes" id="UP000504606"/>
    </source>
</evidence>
<sequence length="204" mass="22044">MAPRGREGREGRRTRTSRAAGGAPLHPPMPEVADGPEARPVLPALLAAAGPTPDLALLPQADIAGLEFDGVQVHDSDRFAMGMVTTLLLLCVACLGGCSVYTCLRAWSRYHALSAPAEKADPESPLPNYTLVSGLPTYDEALDQLQQRRELRRSSSAQRAIELAVAAARAAGNLMAVRRLQNIRHMSVGDLIQYTFRSNSFDKR</sequence>
<evidence type="ECO:0000256" key="1">
    <source>
        <dbReference type="SAM" id="MobiDB-lite"/>
    </source>
</evidence>
<organism evidence="3 4">
    <name type="scientific">Frankliniella occidentalis</name>
    <name type="common">Western flower thrips</name>
    <name type="synonym">Euthrips occidentalis</name>
    <dbReference type="NCBI Taxonomy" id="133901"/>
    <lineage>
        <taxon>Eukaryota</taxon>
        <taxon>Metazoa</taxon>
        <taxon>Ecdysozoa</taxon>
        <taxon>Arthropoda</taxon>
        <taxon>Hexapoda</taxon>
        <taxon>Insecta</taxon>
        <taxon>Pterygota</taxon>
        <taxon>Neoptera</taxon>
        <taxon>Paraneoptera</taxon>
        <taxon>Thysanoptera</taxon>
        <taxon>Terebrantia</taxon>
        <taxon>Thripoidea</taxon>
        <taxon>Thripidae</taxon>
        <taxon>Frankliniella</taxon>
    </lineage>
</organism>
<feature type="compositionally biased region" description="Basic and acidic residues" evidence="1">
    <location>
        <begin position="1"/>
        <end position="13"/>
    </location>
</feature>
<dbReference type="AlphaFoldDB" id="A0A9C6X2S1"/>
<keyword evidence="3" id="KW-1185">Reference proteome</keyword>
<keyword evidence="2" id="KW-1133">Transmembrane helix</keyword>
<keyword evidence="2" id="KW-0472">Membrane</keyword>
<reference evidence="4" key="1">
    <citation type="submission" date="2025-08" db="UniProtKB">
        <authorList>
            <consortium name="RefSeq"/>
        </authorList>
    </citation>
    <scope>IDENTIFICATION</scope>
    <source>
        <tissue evidence="4">Whole organism</tissue>
    </source>
</reference>
<dbReference type="GeneID" id="127750419"/>
<dbReference type="KEGG" id="foc:127750419"/>
<dbReference type="InterPro" id="IPR031878">
    <property type="entry name" value="Commissureless"/>
</dbReference>
<dbReference type="Pfam" id="PF15957">
    <property type="entry name" value="Comm"/>
    <property type="match status" value="1"/>
</dbReference>
<dbReference type="RefSeq" id="XP_052128050.1">
    <property type="nucleotide sequence ID" value="XM_052272090.1"/>
</dbReference>
<name>A0A9C6X2S1_FRAOC</name>
<dbReference type="Proteomes" id="UP000504606">
    <property type="component" value="Unplaced"/>
</dbReference>
<proteinExistence type="predicted"/>